<dbReference type="InterPro" id="IPR036412">
    <property type="entry name" value="HAD-like_sf"/>
</dbReference>
<comment type="caution">
    <text evidence="5">The sequence shown here is derived from an EMBL/GenBank/DDBJ whole genome shotgun (WGS) entry which is preliminary data.</text>
</comment>
<evidence type="ECO:0000256" key="4">
    <source>
        <dbReference type="RuleBase" id="RU361117"/>
    </source>
</evidence>
<gene>
    <name evidence="5" type="primary">otsB</name>
    <name evidence="5" type="ORF">M0654_10290</name>
</gene>
<dbReference type="Pfam" id="PF02358">
    <property type="entry name" value="Trehalose_PPase"/>
    <property type="match status" value="1"/>
</dbReference>
<evidence type="ECO:0000256" key="2">
    <source>
        <dbReference type="ARBA" id="ARBA00008770"/>
    </source>
</evidence>
<evidence type="ECO:0000313" key="6">
    <source>
        <dbReference type="Proteomes" id="UP001202827"/>
    </source>
</evidence>
<dbReference type="EC" id="3.1.3.12" evidence="4"/>
<comment type="pathway">
    <text evidence="1 4">Glycan biosynthesis; trehalose biosynthesis.</text>
</comment>
<dbReference type="Gene3D" id="3.40.50.1000">
    <property type="entry name" value="HAD superfamily/HAD-like"/>
    <property type="match status" value="1"/>
</dbReference>
<dbReference type="InterPro" id="IPR003337">
    <property type="entry name" value="Trehalose_PPase"/>
</dbReference>
<keyword evidence="4" id="KW-0460">Magnesium</keyword>
<protein>
    <recommendedName>
        <fullName evidence="4">Trehalose 6-phosphate phosphatase</fullName>
        <ecNumber evidence="4">3.1.3.12</ecNumber>
    </recommendedName>
</protein>
<comment type="cofactor">
    <cofactor evidence="4">
        <name>Mg(2+)</name>
        <dbReference type="ChEBI" id="CHEBI:18420"/>
    </cofactor>
</comment>
<dbReference type="EMBL" id="JALPRY010000010">
    <property type="protein sequence ID" value="MCK8780371.1"/>
    <property type="molecule type" value="Genomic_DNA"/>
</dbReference>
<dbReference type="InterPro" id="IPR023214">
    <property type="entry name" value="HAD_sf"/>
</dbReference>
<dbReference type="Gene3D" id="3.30.70.1020">
    <property type="entry name" value="Trehalose-6-phosphate phosphatase related protein, domain 2"/>
    <property type="match status" value="1"/>
</dbReference>
<evidence type="ECO:0000256" key="1">
    <source>
        <dbReference type="ARBA" id="ARBA00005199"/>
    </source>
</evidence>
<dbReference type="GO" id="GO:0004805">
    <property type="term" value="F:trehalose-phosphatase activity"/>
    <property type="evidence" value="ECO:0007669"/>
    <property type="project" value="UniProtKB-EC"/>
</dbReference>
<keyword evidence="4" id="KW-0479">Metal-binding</keyword>
<evidence type="ECO:0000313" key="5">
    <source>
        <dbReference type="EMBL" id="MCK8780371.1"/>
    </source>
</evidence>
<dbReference type="SUPFAM" id="SSF56784">
    <property type="entry name" value="HAD-like"/>
    <property type="match status" value="1"/>
</dbReference>
<evidence type="ECO:0000256" key="3">
    <source>
        <dbReference type="ARBA" id="ARBA00022801"/>
    </source>
</evidence>
<accession>A0ABT0IR76</accession>
<comment type="similarity">
    <text evidence="2 4">Belongs to the trehalose phosphatase family.</text>
</comment>
<keyword evidence="6" id="KW-1185">Reference proteome</keyword>
<dbReference type="NCBIfam" id="TIGR00685">
    <property type="entry name" value="T6PP"/>
    <property type="match status" value="1"/>
</dbReference>
<comment type="function">
    <text evidence="4">Removes the phosphate from trehalose 6-phosphate to produce free trehalose.</text>
</comment>
<dbReference type="Proteomes" id="UP001202827">
    <property type="component" value="Unassembled WGS sequence"/>
</dbReference>
<sequence>MQDPSQWALFLDIDGTLIDLAETPESIVVPAGLPADLHRLSARLGGALALVTGRALPFADELFQPYVFPIAGLHGSERRDATGMTTRVEVGAEFETLKAALAREAQQWPGVLIENKGAAVAAHYRRAPEQREVVEAAMERYLDMAGEDFTLQHGKMVVEIRPARASKGHALMAYLNEAPFQDRKPIAIGDDVTDEAMFRVVNELGGHSIRISETPAETVAQSTLPSASYLRSLIHRFAAETVRPE</sequence>
<dbReference type="InterPro" id="IPR006379">
    <property type="entry name" value="HAD-SF_hydro_IIB"/>
</dbReference>
<comment type="catalytic activity">
    <reaction evidence="4">
        <text>alpha,alpha-trehalose 6-phosphate + H2O = alpha,alpha-trehalose + phosphate</text>
        <dbReference type="Rhea" id="RHEA:23420"/>
        <dbReference type="ChEBI" id="CHEBI:15377"/>
        <dbReference type="ChEBI" id="CHEBI:16551"/>
        <dbReference type="ChEBI" id="CHEBI:43474"/>
        <dbReference type="ChEBI" id="CHEBI:58429"/>
        <dbReference type="EC" id="3.1.3.12"/>
    </reaction>
</comment>
<reference evidence="5 6" key="1">
    <citation type="submission" date="2022-04" db="EMBL/GenBank/DDBJ databases">
        <title>Rhizobium coralii sp. nov., isolated from coral Turbinaria peltata.</title>
        <authorList>
            <person name="Sun H."/>
        </authorList>
    </citation>
    <scope>NUCLEOTIDE SEQUENCE [LARGE SCALE GENOMIC DNA]</scope>
    <source>
        <strain evidence="5 6">NTR19</strain>
    </source>
</reference>
<name>A0ABT0IR76_9HYPH</name>
<dbReference type="CDD" id="cd01627">
    <property type="entry name" value="HAD_TPP"/>
    <property type="match status" value="1"/>
</dbReference>
<proteinExistence type="inferred from homology"/>
<dbReference type="PANTHER" id="PTHR43768">
    <property type="entry name" value="TREHALOSE 6-PHOSPHATE PHOSPHATASE"/>
    <property type="match status" value="1"/>
</dbReference>
<dbReference type="PANTHER" id="PTHR43768:SF3">
    <property type="entry name" value="TREHALOSE 6-PHOSPHATE PHOSPHATASE"/>
    <property type="match status" value="1"/>
</dbReference>
<keyword evidence="3 4" id="KW-0378">Hydrolase</keyword>
<organism evidence="5 6">
    <name type="scientific">Neorhizobium turbinariae</name>
    <dbReference type="NCBI Taxonomy" id="2937795"/>
    <lineage>
        <taxon>Bacteria</taxon>
        <taxon>Pseudomonadati</taxon>
        <taxon>Pseudomonadota</taxon>
        <taxon>Alphaproteobacteria</taxon>
        <taxon>Hyphomicrobiales</taxon>
        <taxon>Rhizobiaceae</taxon>
        <taxon>Rhizobium/Agrobacterium group</taxon>
        <taxon>Neorhizobium</taxon>
    </lineage>
</organism>
<dbReference type="NCBIfam" id="TIGR01484">
    <property type="entry name" value="HAD-SF-IIB"/>
    <property type="match status" value="1"/>
</dbReference>
<dbReference type="InterPro" id="IPR044651">
    <property type="entry name" value="OTSB-like"/>
</dbReference>